<evidence type="ECO:0000259" key="4">
    <source>
        <dbReference type="Pfam" id="PF20160"/>
    </source>
</evidence>
<evidence type="ECO:0000256" key="3">
    <source>
        <dbReference type="ARBA" id="ARBA00023786"/>
    </source>
</evidence>
<dbReference type="InterPro" id="IPR050216">
    <property type="entry name" value="LRR_domain-containing"/>
</dbReference>
<evidence type="ECO:0000313" key="6">
    <source>
        <dbReference type="Proteomes" id="UP000215914"/>
    </source>
</evidence>
<organism evidence="5 6">
    <name type="scientific">Helianthus annuus</name>
    <name type="common">Common sunflower</name>
    <dbReference type="NCBI Taxonomy" id="4232"/>
    <lineage>
        <taxon>Eukaryota</taxon>
        <taxon>Viridiplantae</taxon>
        <taxon>Streptophyta</taxon>
        <taxon>Embryophyta</taxon>
        <taxon>Tracheophyta</taxon>
        <taxon>Spermatophyta</taxon>
        <taxon>Magnoliopsida</taxon>
        <taxon>eudicotyledons</taxon>
        <taxon>Gunneridae</taxon>
        <taxon>Pentapetalae</taxon>
        <taxon>asterids</taxon>
        <taxon>campanulids</taxon>
        <taxon>Asterales</taxon>
        <taxon>Asteraceae</taxon>
        <taxon>Asteroideae</taxon>
        <taxon>Heliantheae alliance</taxon>
        <taxon>Heliantheae</taxon>
        <taxon>Helianthus</taxon>
    </lineage>
</organism>
<comment type="similarity">
    <text evidence="3">Belongs to the SHOC2 family.</text>
</comment>
<comment type="caution">
    <text evidence="5">The sequence shown here is derived from an EMBL/GenBank/DDBJ whole genome shotgun (WGS) entry which is preliminary data.</text>
</comment>
<keyword evidence="1" id="KW-0433">Leucine-rich repeat</keyword>
<evidence type="ECO:0000256" key="2">
    <source>
        <dbReference type="ARBA" id="ARBA00022737"/>
    </source>
</evidence>
<dbReference type="EMBL" id="MNCJ02000319">
    <property type="protein sequence ID" value="KAF5808008.1"/>
    <property type="molecule type" value="Genomic_DNA"/>
</dbReference>
<proteinExistence type="inferred from homology"/>
<name>A0A9K3J3X1_HELAN</name>
<dbReference type="SUPFAM" id="SSF52058">
    <property type="entry name" value="L domain-like"/>
    <property type="match status" value="1"/>
</dbReference>
<dbReference type="Gramene" id="mRNA:HanXRQr2_Chr04g0140491">
    <property type="protein sequence ID" value="mRNA:HanXRQr2_Chr04g0140491"/>
    <property type="gene ID" value="HanXRQr2_Chr04g0140491"/>
</dbReference>
<keyword evidence="6" id="KW-1185">Reference proteome</keyword>
<sequence length="344" mass="39198">MRKLLNLPDFDELPRLQKLIISQCDELVEIHSSLGRHGSLKYISVSCCPKFRSFPTIVHMENLKSLEIGYCNLEDGDIPSGIDRLSNLQELSLRGNKFSRLDFSLLQLTRLKLLNISGCEQLLELPQLPSGLVILKADSCKSVTTTGDCHKNCKQLRHVSLIDVIINDADRLLKSMLEVKSIENGCMLLQLEGVEIAKGFTPLLRGKTCSLQLPEKWYDDFCGFLICVVLYRGDHLDINIRARVMSGMDYQSDVVWEERHSNSMKEAVREGDNDNHQTYKTRSQFLEENDCDKHLRTWVTYVSFGSLRYAARWVQTYKAISFEVDADGCHSFGVRLVDKKSKGV</sequence>
<protein>
    <submittedName>
        <fullName evidence="5">Leucine-rich repeat domain superfamily</fullName>
    </submittedName>
</protein>
<dbReference type="AlphaFoldDB" id="A0A9K3J3X1"/>
<gene>
    <name evidence="5" type="ORF">HanXRQr2_Chr04g0140491</name>
</gene>
<dbReference type="Pfam" id="PF00560">
    <property type="entry name" value="LRR_1"/>
    <property type="match status" value="1"/>
</dbReference>
<dbReference type="Pfam" id="PF20160">
    <property type="entry name" value="C-JID"/>
    <property type="match status" value="1"/>
</dbReference>
<feature type="domain" description="C-JID" evidence="4">
    <location>
        <begin position="193"/>
        <end position="337"/>
    </location>
</feature>
<dbReference type="PANTHER" id="PTHR48051">
    <property type="match status" value="1"/>
</dbReference>
<reference evidence="5" key="2">
    <citation type="submission" date="2020-06" db="EMBL/GenBank/DDBJ databases">
        <title>Helianthus annuus Genome sequencing and assembly Release 2.</title>
        <authorList>
            <person name="Gouzy J."/>
            <person name="Langlade N."/>
            <person name="Munos S."/>
        </authorList>
    </citation>
    <scope>NUCLEOTIDE SEQUENCE</scope>
    <source>
        <tissue evidence="5">Leaves</tissue>
    </source>
</reference>
<keyword evidence="2" id="KW-0677">Repeat</keyword>
<dbReference type="PANTHER" id="PTHR48051:SF54">
    <property type="entry name" value="LEUCINE-RICH REPEAT-CONTAINING PROTEIN"/>
    <property type="match status" value="1"/>
</dbReference>
<accession>A0A9K3J3X1</accession>
<dbReference type="InterPro" id="IPR032675">
    <property type="entry name" value="LRR_dom_sf"/>
</dbReference>
<dbReference type="Proteomes" id="UP000215914">
    <property type="component" value="Unassembled WGS sequence"/>
</dbReference>
<evidence type="ECO:0000256" key="1">
    <source>
        <dbReference type="ARBA" id="ARBA00022614"/>
    </source>
</evidence>
<reference evidence="5" key="1">
    <citation type="journal article" date="2017" name="Nature">
        <title>The sunflower genome provides insights into oil metabolism, flowering and Asterid evolution.</title>
        <authorList>
            <person name="Badouin H."/>
            <person name="Gouzy J."/>
            <person name="Grassa C.J."/>
            <person name="Murat F."/>
            <person name="Staton S.E."/>
            <person name="Cottret L."/>
            <person name="Lelandais-Briere C."/>
            <person name="Owens G.L."/>
            <person name="Carrere S."/>
            <person name="Mayjonade B."/>
            <person name="Legrand L."/>
            <person name="Gill N."/>
            <person name="Kane N.C."/>
            <person name="Bowers J.E."/>
            <person name="Hubner S."/>
            <person name="Bellec A."/>
            <person name="Berard A."/>
            <person name="Berges H."/>
            <person name="Blanchet N."/>
            <person name="Boniface M.C."/>
            <person name="Brunel D."/>
            <person name="Catrice O."/>
            <person name="Chaidir N."/>
            <person name="Claudel C."/>
            <person name="Donnadieu C."/>
            <person name="Faraut T."/>
            <person name="Fievet G."/>
            <person name="Helmstetter N."/>
            <person name="King M."/>
            <person name="Knapp S.J."/>
            <person name="Lai Z."/>
            <person name="Le Paslier M.C."/>
            <person name="Lippi Y."/>
            <person name="Lorenzon L."/>
            <person name="Mandel J.R."/>
            <person name="Marage G."/>
            <person name="Marchand G."/>
            <person name="Marquand E."/>
            <person name="Bret-Mestries E."/>
            <person name="Morien E."/>
            <person name="Nambeesan S."/>
            <person name="Nguyen T."/>
            <person name="Pegot-Espagnet P."/>
            <person name="Pouilly N."/>
            <person name="Raftis F."/>
            <person name="Sallet E."/>
            <person name="Schiex T."/>
            <person name="Thomas J."/>
            <person name="Vandecasteele C."/>
            <person name="Vares D."/>
            <person name="Vear F."/>
            <person name="Vautrin S."/>
            <person name="Crespi M."/>
            <person name="Mangin B."/>
            <person name="Burke J.M."/>
            <person name="Salse J."/>
            <person name="Munos S."/>
            <person name="Vincourt P."/>
            <person name="Rieseberg L.H."/>
            <person name="Langlade N.B."/>
        </authorList>
    </citation>
    <scope>NUCLEOTIDE SEQUENCE</scope>
    <source>
        <tissue evidence="5">Leaves</tissue>
    </source>
</reference>
<dbReference type="InterPro" id="IPR045344">
    <property type="entry name" value="C-JID"/>
</dbReference>
<dbReference type="OrthoDB" id="1752416at2759"/>
<dbReference type="Gene3D" id="3.80.10.10">
    <property type="entry name" value="Ribonuclease Inhibitor"/>
    <property type="match status" value="1"/>
</dbReference>
<dbReference type="InterPro" id="IPR001611">
    <property type="entry name" value="Leu-rich_rpt"/>
</dbReference>
<evidence type="ECO:0000313" key="5">
    <source>
        <dbReference type="EMBL" id="KAF5808008.1"/>
    </source>
</evidence>